<dbReference type="AlphaFoldDB" id="A0A7C4ET62"/>
<dbReference type="SUPFAM" id="SSF51735">
    <property type="entry name" value="NAD(P)-binding Rossmann-fold domains"/>
    <property type="match status" value="1"/>
</dbReference>
<dbReference type="InterPro" id="IPR036291">
    <property type="entry name" value="NAD(P)-bd_dom_sf"/>
</dbReference>
<accession>A0A7C4ET62</accession>
<evidence type="ECO:0000313" key="1">
    <source>
        <dbReference type="EMBL" id="HGH60550.1"/>
    </source>
</evidence>
<dbReference type="CDD" id="cd18127">
    <property type="entry name" value="GAPDH_II_C"/>
    <property type="match status" value="1"/>
</dbReference>
<dbReference type="CDD" id="cd02278">
    <property type="entry name" value="GAPDH_II_N"/>
    <property type="match status" value="1"/>
</dbReference>
<proteinExistence type="predicted"/>
<name>A0A7C4ET62_9BACT</name>
<organism evidence="1">
    <name type="scientific">Desulfomonile tiedjei</name>
    <dbReference type="NCBI Taxonomy" id="2358"/>
    <lineage>
        <taxon>Bacteria</taxon>
        <taxon>Pseudomonadati</taxon>
        <taxon>Thermodesulfobacteriota</taxon>
        <taxon>Desulfomonilia</taxon>
        <taxon>Desulfomonilales</taxon>
        <taxon>Desulfomonilaceae</taxon>
        <taxon>Desulfomonile</taxon>
    </lineage>
</organism>
<gene>
    <name evidence="1" type="ORF">ENV54_04545</name>
</gene>
<comment type="caution">
    <text evidence="1">The sequence shown here is derived from an EMBL/GenBank/DDBJ whole genome shotgun (WGS) entry which is preliminary data.</text>
</comment>
<dbReference type="EMBL" id="DTGT01000143">
    <property type="protein sequence ID" value="HGH60550.1"/>
    <property type="molecule type" value="Genomic_DNA"/>
</dbReference>
<dbReference type="SUPFAM" id="SSF55347">
    <property type="entry name" value="Glyceraldehyde-3-phosphate dehydrogenase-like, C-terminal domain"/>
    <property type="match status" value="1"/>
</dbReference>
<sequence>MGKNKGLVHVVGTGTIGEPLIGLLSSFKEHAGFSEVSFHKRSPIARDVPKIKALMARGAKLVVDEDRVSDFEALGMKPVMIHEEALAKAEVVVDCTPSGVGISNKNEFYEKYLATTKGFIAQGSEFGFGKMYARGINDSALEYGKDRFIQVVSCNTHNLCALINTIALVDGDDNLEEGKFLCIRRANDISQVKGFVPSPEVGKHGDPVFGTHHARDAYHLFRTRNLDLNLWSSALKSNTQYMHCIYFSLKLKRAVTKEQVMERIKADERMSLTKKQSACEVFSFGRDHGYFGRILNQTVIVEPCLEVRKGHEVLGFCFTPQDGNSLLSSFSAAAWFADPETYEERTACLKPYFFPEV</sequence>
<reference evidence="1" key="1">
    <citation type="journal article" date="2020" name="mSystems">
        <title>Genome- and Community-Level Interaction Insights into Carbon Utilization and Element Cycling Functions of Hydrothermarchaeota in Hydrothermal Sediment.</title>
        <authorList>
            <person name="Zhou Z."/>
            <person name="Liu Y."/>
            <person name="Xu W."/>
            <person name="Pan J."/>
            <person name="Luo Z.H."/>
            <person name="Li M."/>
        </authorList>
    </citation>
    <scope>NUCLEOTIDE SEQUENCE [LARGE SCALE GENOMIC DNA]</scope>
    <source>
        <strain evidence="1">SpSt-769</strain>
    </source>
</reference>
<dbReference type="Gene3D" id="3.40.50.720">
    <property type="entry name" value="NAD(P)-binding Rossmann-like Domain"/>
    <property type="match status" value="1"/>
</dbReference>
<protein>
    <submittedName>
        <fullName evidence="1">Uncharacterized protein</fullName>
    </submittedName>
</protein>
<dbReference type="Gene3D" id="3.30.360.10">
    <property type="entry name" value="Dihydrodipicolinate Reductase, domain 2"/>
    <property type="match status" value="1"/>
</dbReference>